<evidence type="ECO:0000313" key="2">
    <source>
        <dbReference type="EMBL" id="KAF5816569.1"/>
    </source>
</evidence>
<reference evidence="2" key="3">
    <citation type="submission" date="2020-06" db="EMBL/GenBank/DDBJ databases">
        <title>Helianthus annuus Genome sequencing and assembly Release 2.</title>
        <authorList>
            <person name="Gouzy J."/>
            <person name="Langlade N."/>
            <person name="Munos S."/>
        </authorList>
    </citation>
    <scope>NUCLEOTIDE SEQUENCE</scope>
    <source>
        <tissue evidence="2">Leaves</tissue>
    </source>
</reference>
<proteinExistence type="predicted"/>
<accession>A0A251VE33</accession>
<name>A0A251VE33_HELAN</name>
<dbReference type="AlphaFoldDB" id="A0A251VE33"/>
<sequence length="72" mass="7915">MSPEIMIPALAAPVADAPPPTRHTHTTPFVPRSDGTPTEPPPRFILYPPYTPSYCRRLNGHHRLVVAYGGAR</sequence>
<keyword evidence="4" id="KW-1185">Reference proteome</keyword>
<dbReference type="EMBL" id="MNCJ02000318">
    <property type="protein sequence ID" value="KAF5816569.1"/>
    <property type="molecule type" value="Genomic_DNA"/>
</dbReference>
<dbReference type="Gramene" id="mRNA:HanXRQr2_Chr03g0135721">
    <property type="protein sequence ID" value="CDS:HanXRQr2_Chr03g0135721.1"/>
    <property type="gene ID" value="HanXRQr2_Chr03g0135721"/>
</dbReference>
<dbReference type="EMBL" id="CM007892">
    <property type="protein sequence ID" value="OTG32921.1"/>
    <property type="molecule type" value="Genomic_DNA"/>
</dbReference>
<organism evidence="3 4">
    <name type="scientific">Helianthus annuus</name>
    <name type="common">Common sunflower</name>
    <dbReference type="NCBI Taxonomy" id="4232"/>
    <lineage>
        <taxon>Eukaryota</taxon>
        <taxon>Viridiplantae</taxon>
        <taxon>Streptophyta</taxon>
        <taxon>Embryophyta</taxon>
        <taxon>Tracheophyta</taxon>
        <taxon>Spermatophyta</taxon>
        <taxon>Magnoliopsida</taxon>
        <taxon>eudicotyledons</taxon>
        <taxon>Gunneridae</taxon>
        <taxon>Pentapetalae</taxon>
        <taxon>asterids</taxon>
        <taxon>campanulids</taxon>
        <taxon>Asterales</taxon>
        <taxon>Asteraceae</taxon>
        <taxon>Asteroideae</taxon>
        <taxon>Heliantheae alliance</taxon>
        <taxon>Heliantheae</taxon>
        <taxon>Helianthus</taxon>
    </lineage>
</organism>
<evidence type="ECO:0000313" key="3">
    <source>
        <dbReference type="EMBL" id="OTG32921.1"/>
    </source>
</evidence>
<reference evidence="3" key="2">
    <citation type="submission" date="2017-02" db="EMBL/GenBank/DDBJ databases">
        <title>Sunflower complete genome.</title>
        <authorList>
            <person name="Langlade N."/>
            <person name="Munos S."/>
        </authorList>
    </citation>
    <scope>NUCLEOTIDE SEQUENCE [LARGE SCALE GENOMIC DNA]</scope>
    <source>
        <tissue evidence="3">Leaves</tissue>
    </source>
</reference>
<gene>
    <name evidence="3" type="ORF">HannXRQ_Chr03g0091891</name>
    <name evidence="2" type="ORF">HanXRQr2_Chr03g0135721</name>
</gene>
<dbReference type="Proteomes" id="UP000215914">
    <property type="component" value="Chromosome 3"/>
</dbReference>
<evidence type="ECO:0000256" key="1">
    <source>
        <dbReference type="SAM" id="MobiDB-lite"/>
    </source>
</evidence>
<feature type="region of interest" description="Disordered" evidence="1">
    <location>
        <begin position="11"/>
        <end position="42"/>
    </location>
</feature>
<evidence type="ECO:0000313" key="4">
    <source>
        <dbReference type="Proteomes" id="UP000215914"/>
    </source>
</evidence>
<dbReference type="InParanoid" id="A0A251VE33"/>
<protein>
    <submittedName>
        <fullName evidence="3">Uncharacterized protein</fullName>
    </submittedName>
</protein>
<reference evidence="2 4" key="1">
    <citation type="journal article" date="2017" name="Nature">
        <title>The sunflower genome provides insights into oil metabolism, flowering and Asterid evolution.</title>
        <authorList>
            <person name="Badouin H."/>
            <person name="Gouzy J."/>
            <person name="Grassa C.J."/>
            <person name="Murat F."/>
            <person name="Staton S.E."/>
            <person name="Cottret L."/>
            <person name="Lelandais-Briere C."/>
            <person name="Owens G.L."/>
            <person name="Carrere S."/>
            <person name="Mayjonade B."/>
            <person name="Legrand L."/>
            <person name="Gill N."/>
            <person name="Kane N.C."/>
            <person name="Bowers J.E."/>
            <person name="Hubner S."/>
            <person name="Bellec A."/>
            <person name="Berard A."/>
            <person name="Berges H."/>
            <person name="Blanchet N."/>
            <person name="Boniface M.C."/>
            <person name="Brunel D."/>
            <person name="Catrice O."/>
            <person name="Chaidir N."/>
            <person name="Claudel C."/>
            <person name="Donnadieu C."/>
            <person name="Faraut T."/>
            <person name="Fievet G."/>
            <person name="Helmstetter N."/>
            <person name="King M."/>
            <person name="Knapp S.J."/>
            <person name="Lai Z."/>
            <person name="Le Paslier M.C."/>
            <person name="Lippi Y."/>
            <person name="Lorenzon L."/>
            <person name="Mandel J.R."/>
            <person name="Marage G."/>
            <person name="Marchand G."/>
            <person name="Marquand E."/>
            <person name="Bret-Mestries E."/>
            <person name="Morien E."/>
            <person name="Nambeesan S."/>
            <person name="Nguyen T."/>
            <person name="Pegot-Espagnet P."/>
            <person name="Pouilly N."/>
            <person name="Raftis F."/>
            <person name="Sallet E."/>
            <person name="Schiex T."/>
            <person name="Thomas J."/>
            <person name="Vandecasteele C."/>
            <person name="Vares D."/>
            <person name="Vear F."/>
            <person name="Vautrin S."/>
            <person name="Crespi M."/>
            <person name="Mangin B."/>
            <person name="Burke J.M."/>
            <person name="Salse J."/>
            <person name="Munos S."/>
            <person name="Vincourt P."/>
            <person name="Rieseberg L.H."/>
            <person name="Langlade N.B."/>
        </authorList>
    </citation>
    <scope>NUCLEOTIDE SEQUENCE [LARGE SCALE GENOMIC DNA]</scope>
    <source>
        <strain evidence="4">cv. SF193</strain>
        <tissue evidence="2">Leaves</tissue>
    </source>
</reference>